<feature type="domain" description="HAT C-terminal dimerisation" evidence="1">
    <location>
        <begin position="79"/>
        <end position="138"/>
    </location>
</feature>
<gene>
    <name evidence="2" type="ORF">PLOB_00037134</name>
</gene>
<dbReference type="PANTHER" id="PTHR46289:SF17">
    <property type="entry name" value="HAT C-TERMINAL DIMERISATION DOMAIN-CONTAINING PROTEIN"/>
    <property type="match status" value="1"/>
</dbReference>
<dbReference type="Pfam" id="PF05699">
    <property type="entry name" value="Dimer_Tnp_hAT"/>
    <property type="match status" value="1"/>
</dbReference>
<dbReference type="Proteomes" id="UP001159405">
    <property type="component" value="Unassembled WGS sequence"/>
</dbReference>
<name>A0ABN8P6E2_9CNID</name>
<dbReference type="InterPro" id="IPR052958">
    <property type="entry name" value="IFN-induced_PKR_regulator"/>
</dbReference>
<reference evidence="2 3" key="1">
    <citation type="submission" date="2022-05" db="EMBL/GenBank/DDBJ databases">
        <authorList>
            <consortium name="Genoscope - CEA"/>
            <person name="William W."/>
        </authorList>
    </citation>
    <scope>NUCLEOTIDE SEQUENCE [LARGE SCALE GENOMIC DNA]</scope>
</reference>
<dbReference type="InterPro" id="IPR012337">
    <property type="entry name" value="RNaseH-like_sf"/>
</dbReference>
<evidence type="ECO:0000313" key="3">
    <source>
        <dbReference type="Proteomes" id="UP001159405"/>
    </source>
</evidence>
<evidence type="ECO:0000313" key="2">
    <source>
        <dbReference type="EMBL" id="CAH3133933.1"/>
    </source>
</evidence>
<keyword evidence="3" id="KW-1185">Reference proteome</keyword>
<dbReference type="PANTHER" id="PTHR46289">
    <property type="entry name" value="52 KDA REPRESSOR OF THE INHIBITOR OF THE PROTEIN KINASE-LIKE PROTEIN-RELATED"/>
    <property type="match status" value="1"/>
</dbReference>
<accession>A0ABN8P6E2</accession>
<feature type="non-terminal residue" evidence="2">
    <location>
        <position position="1"/>
    </location>
</feature>
<sequence>TVQRHRANAAHNDQPSDYYRINVFYPFIDHVVGELETRFSVQHEGLITAQNLFPLYLPKLTDRHIEKIKNYFSKHLDFSENPQEFPAIHKVLSIYLTTPVGSVSCERSFSALRRLKLWTRSSMRENRLSGLAMLLIHRGTDFIPTPKEIYDMKSNWRRI</sequence>
<organism evidence="2 3">
    <name type="scientific">Porites lobata</name>
    <dbReference type="NCBI Taxonomy" id="104759"/>
    <lineage>
        <taxon>Eukaryota</taxon>
        <taxon>Metazoa</taxon>
        <taxon>Cnidaria</taxon>
        <taxon>Anthozoa</taxon>
        <taxon>Hexacorallia</taxon>
        <taxon>Scleractinia</taxon>
        <taxon>Fungiina</taxon>
        <taxon>Poritidae</taxon>
        <taxon>Porites</taxon>
    </lineage>
</organism>
<dbReference type="InterPro" id="IPR008906">
    <property type="entry name" value="HATC_C_dom"/>
</dbReference>
<dbReference type="EMBL" id="CALNXK010000053">
    <property type="protein sequence ID" value="CAH3133933.1"/>
    <property type="molecule type" value="Genomic_DNA"/>
</dbReference>
<evidence type="ECO:0000259" key="1">
    <source>
        <dbReference type="Pfam" id="PF05699"/>
    </source>
</evidence>
<protein>
    <recommendedName>
        <fullName evidence="1">HAT C-terminal dimerisation domain-containing protein</fullName>
    </recommendedName>
</protein>
<dbReference type="SUPFAM" id="SSF53098">
    <property type="entry name" value="Ribonuclease H-like"/>
    <property type="match status" value="1"/>
</dbReference>
<proteinExistence type="predicted"/>
<comment type="caution">
    <text evidence="2">The sequence shown here is derived from an EMBL/GenBank/DDBJ whole genome shotgun (WGS) entry which is preliminary data.</text>
</comment>